<dbReference type="InterPro" id="IPR049176">
    <property type="entry name" value="COG5_N"/>
</dbReference>
<organism evidence="9 10">
    <name type="scientific">Mycoemilia scoparia</name>
    <dbReference type="NCBI Taxonomy" id="417184"/>
    <lineage>
        <taxon>Eukaryota</taxon>
        <taxon>Fungi</taxon>
        <taxon>Fungi incertae sedis</taxon>
        <taxon>Zoopagomycota</taxon>
        <taxon>Kickxellomycotina</taxon>
        <taxon>Kickxellomycetes</taxon>
        <taxon>Kickxellales</taxon>
        <taxon>Kickxellaceae</taxon>
        <taxon>Mycoemilia</taxon>
    </lineage>
</organism>
<comment type="caution">
    <text evidence="9">The sequence shown here is derived from an EMBL/GenBank/DDBJ whole genome shotgun (WGS) entry which is preliminary data.</text>
</comment>
<keyword evidence="3" id="KW-0333">Golgi apparatus</keyword>
<reference evidence="9" key="1">
    <citation type="submission" date="2022-07" db="EMBL/GenBank/DDBJ databases">
        <title>Phylogenomic reconstructions and comparative analyses of Kickxellomycotina fungi.</title>
        <authorList>
            <person name="Reynolds N.K."/>
            <person name="Stajich J.E."/>
            <person name="Barry K."/>
            <person name="Grigoriev I.V."/>
            <person name="Crous P."/>
            <person name="Smith M.E."/>
        </authorList>
    </citation>
    <scope>NUCLEOTIDE SEQUENCE</scope>
    <source>
        <strain evidence="9">NBRC 100468</strain>
    </source>
</reference>
<keyword evidence="10" id="KW-1185">Reference proteome</keyword>
<gene>
    <name evidence="9" type="ORF">H4219_004059</name>
</gene>
<evidence type="ECO:0000256" key="6">
    <source>
        <dbReference type="SAM" id="MobiDB-lite"/>
    </source>
</evidence>
<dbReference type="AlphaFoldDB" id="A0A9W7ZXA2"/>
<accession>A0A9W7ZXA2</accession>
<dbReference type="Pfam" id="PF20649">
    <property type="entry name" value="COG5_C"/>
    <property type="match status" value="1"/>
</dbReference>
<keyword evidence="4" id="KW-0472">Membrane</keyword>
<keyword evidence="5" id="KW-0175">Coiled coil</keyword>
<comment type="subcellular location">
    <subcellularLocation>
        <location evidence="1">Golgi apparatus membrane</location>
        <topology evidence="1">Peripheral membrane protein</topology>
    </subcellularLocation>
</comment>
<dbReference type="OrthoDB" id="18786at2759"/>
<evidence type="ECO:0000256" key="3">
    <source>
        <dbReference type="ARBA" id="ARBA00023034"/>
    </source>
</evidence>
<evidence type="ECO:0000313" key="9">
    <source>
        <dbReference type="EMBL" id="KAJ1915925.1"/>
    </source>
</evidence>
<name>A0A9W7ZXA2_9FUNG</name>
<evidence type="ECO:0000256" key="2">
    <source>
        <dbReference type="ARBA" id="ARBA00020974"/>
    </source>
</evidence>
<protein>
    <recommendedName>
        <fullName evidence="2">Conserved oligomeric Golgi complex subunit 5</fullName>
    </recommendedName>
</protein>
<feature type="compositionally biased region" description="Polar residues" evidence="6">
    <location>
        <begin position="204"/>
        <end position="214"/>
    </location>
</feature>
<feature type="coiled-coil region" evidence="5">
    <location>
        <begin position="135"/>
        <end position="162"/>
    </location>
</feature>
<dbReference type="GO" id="GO:0000139">
    <property type="term" value="C:Golgi membrane"/>
    <property type="evidence" value="ECO:0007669"/>
    <property type="project" value="UniProtKB-SubCell"/>
</dbReference>
<proteinExistence type="predicted"/>
<dbReference type="Pfam" id="PF10392">
    <property type="entry name" value="COG5_N"/>
    <property type="match status" value="1"/>
</dbReference>
<dbReference type="InterPro" id="IPR019465">
    <property type="entry name" value="Cog5"/>
</dbReference>
<dbReference type="Proteomes" id="UP001150538">
    <property type="component" value="Unassembled WGS sequence"/>
</dbReference>
<evidence type="ECO:0000259" key="8">
    <source>
        <dbReference type="Pfam" id="PF20649"/>
    </source>
</evidence>
<feature type="domain" description="Conserved oligomeric Golgi complex subunit 5 helical" evidence="8">
    <location>
        <begin position="274"/>
        <end position="411"/>
    </location>
</feature>
<feature type="domain" description="Conserved oligomeric Golgi complex subunit 5 N-terminal" evidence="7">
    <location>
        <begin position="92"/>
        <end position="200"/>
    </location>
</feature>
<evidence type="ECO:0000256" key="4">
    <source>
        <dbReference type="ARBA" id="ARBA00023136"/>
    </source>
</evidence>
<evidence type="ECO:0000256" key="1">
    <source>
        <dbReference type="ARBA" id="ARBA00004395"/>
    </source>
</evidence>
<dbReference type="GO" id="GO:0017119">
    <property type="term" value="C:Golgi transport complex"/>
    <property type="evidence" value="ECO:0007669"/>
    <property type="project" value="InterPro"/>
</dbReference>
<feature type="compositionally biased region" description="Low complexity" evidence="6">
    <location>
        <begin position="221"/>
        <end position="239"/>
    </location>
</feature>
<feature type="region of interest" description="Disordered" evidence="6">
    <location>
        <begin position="50"/>
        <end position="79"/>
    </location>
</feature>
<dbReference type="PANTHER" id="PTHR13228:SF3">
    <property type="entry name" value="CONSERVED OLIGOMERIC GOLGI COMPLEX SUBUNIT 5"/>
    <property type="match status" value="1"/>
</dbReference>
<evidence type="ECO:0000259" key="7">
    <source>
        <dbReference type="Pfam" id="PF10392"/>
    </source>
</evidence>
<evidence type="ECO:0000256" key="5">
    <source>
        <dbReference type="SAM" id="Coils"/>
    </source>
</evidence>
<dbReference type="GO" id="GO:0006891">
    <property type="term" value="P:intra-Golgi vesicle-mediated transport"/>
    <property type="evidence" value="ECO:0007669"/>
    <property type="project" value="InterPro"/>
</dbReference>
<evidence type="ECO:0000313" key="10">
    <source>
        <dbReference type="Proteomes" id="UP001150538"/>
    </source>
</evidence>
<sequence length="447" mass="49582">MLSSTSSVPETAATMMTHKIPPIFNPTEEDNKFEAENADFLGIASAPAVAKTTPNTNKPNDDKVNAKQQHLGRHKDMKTDSSLDLTAMVPAADDDPSGVTQMVSILNKRIQDLDDLMKSQVLKQHSILLRQVTGLRKLDSGLQHLENQISKLKEGILSLQTKLRIPYEQVILYDTQIKNLYSAIQLVRSITKYMQLAKRLSHQIPDTASTSKSPQLKPDPNKTNSNKKGTSGGSVTKTGPLPSAAATTSNIDYILAALTLRDINQLTTQYSLQSGIDIIEKIQPEILEKQTRTENEAKRLLDQGISRGNQTDIANSLQIIYNLGQLSTKISKYITEKIQKQETMICQLLDPNNIQSFVQQHNAKAVKIDGSDMTGITAVFWNRLDAILSSISENGMEINLIERVLRRKKIIMATNTTNTISSIGGNGTKTTLKLSDYCYYIHGLYNR</sequence>
<feature type="region of interest" description="Disordered" evidence="6">
    <location>
        <begin position="204"/>
        <end position="242"/>
    </location>
</feature>
<dbReference type="InterPro" id="IPR048485">
    <property type="entry name" value="COG5_helical"/>
</dbReference>
<dbReference type="PANTHER" id="PTHR13228">
    <property type="entry name" value="CONSERVED OLIGOMERIC GOLGI COMPLEX COMPONENT 5"/>
    <property type="match status" value="1"/>
</dbReference>
<dbReference type="EMBL" id="JANBPU010000123">
    <property type="protein sequence ID" value="KAJ1915925.1"/>
    <property type="molecule type" value="Genomic_DNA"/>
</dbReference>